<dbReference type="SUPFAM" id="SSF142764">
    <property type="entry name" value="YgbK-like"/>
    <property type="match status" value="1"/>
</dbReference>
<sequence>MPAAMIRADFPGLLILADDLSGAADCAADFAARIDTRVVLKHAGAHVAGTGVVAIDVDSRRLAPLQAAEQHHAVLRQQHATAMALYKKIDSTLRGNVASEIDALQSVRGMALVAPAFPDMKRTTSQGVQLIDGVPVDQSDVWRNENLQGTSNLLELLLKQGLRTQWLGLDEIRDSDALKQALRTALENGVQALVCDAELDSDLQTLAEASAPWHQELFWVGSAGLARHLPEALGLPAASPIKVSPCSPVLTVVGSMSQHSQLQADTLAQSSPQYSLTIAPGTLLDSSAQTERDALHQQLKDQLSAGHDVLVRLDQQQRNPTHAAALSNALAKWLAPALPHAGSLIATGGETARAILVEAGIDHMILLGELATGVVLSQARLGPRTLNVVTKAGGFGEPDTFLAAWRQLHEPAPTGTPFKEEAPYV</sequence>
<evidence type="ECO:0000313" key="9">
    <source>
        <dbReference type="EMBL" id="GFM92794.1"/>
    </source>
</evidence>
<dbReference type="InterPro" id="IPR042213">
    <property type="entry name" value="NBD_C_sf"/>
</dbReference>
<keyword evidence="6" id="KW-0119">Carbohydrate metabolism</keyword>
<dbReference type="Pfam" id="PF17042">
    <property type="entry name" value="NBD_C"/>
    <property type="match status" value="1"/>
</dbReference>
<dbReference type="Pfam" id="PF07005">
    <property type="entry name" value="SBD_N"/>
    <property type="match status" value="1"/>
</dbReference>
<evidence type="ECO:0000256" key="6">
    <source>
        <dbReference type="ARBA" id="ARBA00023277"/>
    </source>
</evidence>
<evidence type="ECO:0000256" key="1">
    <source>
        <dbReference type="ARBA" id="ARBA00005715"/>
    </source>
</evidence>
<evidence type="ECO:0000256" key="3">
    <source>
        <dbReference type="ARBA" id="ARBA00022741"/>
    </source>
</evidence>
<evidence type="ECO:0000256" key="2">
    <source>
        <dbReference type="ARBA" id="ARBA00022679"/>
    </source>
</evidence>
<comment type="similarity">
    <text evidence="1">Belongs to the four-carbon acid sugar kinase family.</text>
</comment>
<evidence type="ECO:0000313" key="10">
    <source>
        <dbReference type="Proteomes" id="UP000614982"/>
    </source>
</evidence>
<evidence type="ECO:0000259" key="8">
    <source>
        <dbReference type="Pfam" id="PF17042"/>
    </source>
</evidence>
<dbReference type="EMBL" id="BLWA01000006">
    <property type="protein sequence ID" value="GFM92794.1"/>
    <property type="molecule type" value="Genomic_DNA"/>
</dbReference>
<comment type="caution">
    <text evidence="9">The sequence shown here is derived from an EMBL/GenBank/DDBJ whole genome shotgun (WGS) entry which is preliminary data.</text>
</comment>
<protein>
    <submittedName>
        <fullName evidence="9">Membrane protein</fullName>
    </submittedName>
</protein>
<evidence type="ECO:0000259" key="7">
    <source>
        <dbReference type="Pfam" id="PF07005"/>
    </source>
</evidence>
<keyword evidence="5" id="KW-0067">ATP-binding</keyword>
<keyword evidence="4" id="KW-0418">Kinase</keyword>
<feature type="domain" description="Four-carbon acid sugar kinase nucleotide binding" evidence="8">
    <location>
        <begin position="250"/>
        <end position="401"/>
    </location>
</feature>
<proteinExistence type="inferred from homology"/>
<dbReference type="InterPro" id="IPR037051">
    <property type="entry name" value="4-carb_acid_sugar_kinase_N_sf"/>
</dbReference>
<dbReference type="Proteomes" id="UP000614982">
    <property type="component" value="Unassembled WGS sequence"/>
</dbReference>
<evidence type="ECO:0000256" key="4">
    <source>
        <dbReference type="ARBA" id="ARBA00022777"/>
    </source>
</evidence>
<dbReference type="Gene3D" id="3.40.980.20">
    <property type="entry name" value="Four-carbon acid sugar kinase, nucleotide binding domain"/>
    <property type="match status" value="1"/>
</dbReference>
<dbReference type="Gene3D" id="3.40.50.10840">
    <property type="entry name" value="Putative sugar-binding, N-terminal domain"/>
    <property type="match status" value="1"/>
</dbReference>
<organism evidence="9 10">
    <name type="scientific">Pseudomonas cichorii</name>
    <dbReference type="NCBI Taxonomy" id="36746"/>
    <lineage>
        <taxon>Bacteria</taxon>
        <taxon>Pseudomonadati</taxon>
        <taxon>Pseudomonadota</taxon>
        <taxon>Gammaproteobacteria</taxon>
        <taxon>Pseudomonadales</taxon>
        <taxon>Pseudomonadaceae</taxon>
        <taxon>Pseudomonas</taxon>
    </lineage>
</organism>
<gene>
    <name evidence="9" type="ORF">PSCICP_27660</name>
</gene>
<keyword evidence="10" id="KW-1185">Reference proteome</keyword>
<name>A0ABQ1DPB2_PSECI</name>
<accession>A0ABQ1DPB2</accession>
<feature type="domain" description="Four-carbon acid sugar kinase N-terminal" evidence="7">
    <location>
        <begin position="13"/>
        <end position="229"/>
    </location>
</feature>
<reference evidence="9 10" key="1">
    <citation type="submission" date="2020-05" db="EMBL/GenBank/DDBJ databases">
        <title>Genetic diversity of Pseudomonas cichorii.</title>
        <authorList>
            <person name="Tani S."/>
            <person name="Yagi H."/>
            <person name="Hashimoto S."/>
            <person name="Iiyama K."/>
            <person name="Furuya N."/>
        </authorList>
    </citation>
    <scope>NUCLEOTIDE SEQUENCE [LARGE SCALE GENOMIC DNA]</scope>
    <source>
        <strain evidence="9 10">LMG 2162</strain>
    </source>
</reference>
<evidence type="ECO:0000256" key="5">
    <source>
        <dbReference type="ARBA" id="ARBA00022840"/>
    </source>
</evidence>
<dbReference type="InterPro" id="IPR031475">
    <property type="entry name" value="NBD_C"/>
</dbReference>
<dbReference type="InterPro" id="IPR010737">
    <property type="entry name" value="4-carb_acid_sugar_kinase_N"/>
</dbReference>
<keyword evidence="3" id="KW-0547">Nucleotide-binding</keyword>
<keyword evidence="2" id="KW-0808">Transferase</keyword>